<dbReference type="RefSeq" id="WP_125229743.1">
    <property type="nucleotide sequence ID" value="NZ_RWJI01000001.1"/>
</dbReference>
<dbReference type="PANTHER" id="PTHR30237:SF2">
    <property type="entry name" value="MUREIN TETRAPEPTIDE CARBOXYPEPTIDASE"/>
    <property type="match status" value="1"/>
</dbReference>
<keyword evidence="3" id="KW-0645">Protease</keyword>
<dbReference type="EMBL" id="RWJI01000001">
    <property type="protein sequence ID" value="RRQ51729.1"/>
    <property type="molecule type" value="Genomic_DNA"/>
</dbReference>
<accession>A0A3R8Q2F6</accession>
<evidence type="ECO:0000256" key="1">
    <source>
        <dbReference type="ARBA" id="ARBA00010233"/>
    </source>
</evidence>
<evidence type="ECO:0000313" key="8">
    <source>
        <dbReference type="EMBL" id="RRQ51729.1"/>
    </source>
</evidence>
<name>A0A3R8Q2F6_9SPHN</name>
<protein>
    <submittedName>
        <fullName evidence="8">LD-carboxypeptidase</fullName>
    </submittedName>
</protein>
<proteinExistence type="inferred from homology"/>
<dbReference type="InterPro" id="IPR040449">
    <property type="entry name" value="Peptidase_S66_N"/>
</dbReference>
<dbReference type="Proteomes" id="UP000268553">
    <property type="component" value="Unassembled WGS sequence"/>
</dbReference>
<dbReference type="AlphaFoldDB" id="A0A3R8Q2F6"/>
<dbReference type="InterPro" id="IPR027478">
    <property type="entry name" value="LdcA_N"/>
</dbReference>
<dbReference type="SUPFAM" id="SSF141986">
    <property type="entry name" value="LD-carboxypeptidase A C-terminal domain-like"/>
    <property type="match status" value="1"/>
</dbReference>
<keyword evidence="9" id="KW-1185">Reference proteome</keyword>
<dbReference type="GO" id="GO:0006508">
    <property type="term" value="P:proteolysis"/>
    <property type="evidence" value="ECO:0007669"/>
    <property type="project" value="UniProtKB-KW"/>
</dbReference>
<dbReference type="InterPro" id="IPR029062">
    <property type="entry name" value="Class_I_gatase-like"/>
</dbReference>
<dbReference type="GO" id="GO:0008236">
    <property type="term" value="F:serine-type peptidase activity"/>
    <property type="evidence" value="ECO:0007669"/>
    <property type="project" value="UniProtKB-KW"/>
</dbReference>
<comment type="caution">
    <text evidence="8">The sequence shown here is derived from an EMBL/GenBank/DDBJ whole genome shotgun (WGS) entry which is preliminary data.</text>
</comment>
<dbReference type="GO" id="GO:0004180">
    <property type="term" value="F:carboxypeptidase activity"/>
    <property type="evidence" value="ECO:0007669"/>
    <property type="project" value="UniProtKB-KW"/>
</dbReference>
<feature type="domain" description="LD-carboxypeptidase N-terminal" evidence="6">
    <location>
        <begin position="3"/>
        <end position="114"/>
    </location>
</feature>
<dbReference type="InterPro" id="IPR040921">
    <property type="entry name" value="Peptidase_S66C"/>
</dbReference>
<dbReference type="SUPFAM" id="SSF52317">
    <property type="entry name" value="Class I glutamine amidotransferase-like"/>
    <property type="match status" value="1"/>
</dbReference>
<evidence type="ECO:0000259" key="6">
    <source>
        <dbReference type="Pfam" id="PF02016"/>
    </source>
</evidence>
<gene>
    <name evidence="8" type="ORF">D7D48_02200</name>
</gene>
<dbReference type="PANTHER" id="PTHR30237">
    <property type="entry name" value="MURAMOYLTETRAPEPTIDE CARBOXYPEPTIDASE"/>
    <property type="match status" value="1"/>
</dbReference>
<dbReference type="CDD" id="cd07025">
    <property type="entry name" value="Peptidase_S66"/>
    <property type="match status" value="1"/>
</dbReference>
<sequence>MRIAICAPSTPFTREDAARVSALAATAHPTAELVFHDQCFAEAGHFAGLDDVRCAAFVDVANDPSFDAVWFVRGGYGACRIAQDAVAALTSAAADKIYMGYSDAGNLLGALYGAKIGRVCHGPMPADIRRDGGEAAVLRALNWMLHSSPQSLEPHVQSGTKYAAFNLMTLAMIVGTPLMPDLKDHVLMVEEVSEYLYGYDRAFFHVTSHLQSAGLAGLRLGRVSDVPENDRPFGEDAEEIAQRWCAKMGIKYLGRADIGHDADNRIVPFGLATSSAAP</sequence>
<dbReference type="Pfam" id="PF02016">
    <property type="entry name" value="Peptidase_S66"/>
    <property type="match status" value="1"/>
</dbReference>
<dbReference type="Pfam" id="PF17676">
    <property type="entry name" value="Peptidase_S66C"/>
    <property type="match status" value="1"/>
</dbReference>
<keyword evidence="4" id="KW-0378">Hydrolase</keyword>
<keyword evidence="5" id="KW-0720">Serine protease</keyword>
<organism evidence="8 9">
    <name type="scientific">Sphingorhabdus wooponensis</name>
    <dbReference type="NCBI Taxonomy" id="940136"/>
    <lineage>
        <taxon>Bacteria</taxon>
        <taxon>Pseudomonadati</taxon>
        <taxon>Pseudomonadota</taxon>
        <taxon>Alphaproteobacteria</taxon>
        <taxon>Sphingomonadales</taxon>
        <taxon>Sphingomonadaceae</taxon>
        <taxon>Sphingorhabdus</taxon>
    </lineage>
</organism>
<evidence type="ECO:0000256" key="2">
    <source>
        <dbReference type="ARBA" id="ARBA00022645"/>
    </source>
</evidence>
<dbReference type="OrthoDB" id="9807329at2"/>
<evidence type="ECO:0000256" key="3">
    <source>
        <dbReference type="ARBA" id="ARBA00022670"/>
    </source>
</evidence>
<reference evidence="8 9" key="1">
    <citation type="submission" date="2018-12" db="EMBL/GenBank/DDBJ databases">
        <authorList>
            <person name="Kim S.-J."/>
            <person name="Jung G.-Y."/>
        </authorList>
    </citation>
    <scope>NUCLEOTIDE SEQUENCE [LARGE SCALE GENOMIC DNA]</scope>
    <source>
        <strain evidence="8 9">03SU3-P</strain>
    </source>
</reference>
<feature type="domain" description="LD-carboxypeptidase C-terminal" evidence="7">
    <location>
        <begin position="166"/>
        <end position="271"/>
    </location>
</feature>
<evidence type="ECO:0000313" key="9">
    <source>
        <dbReference type="Proteomes" id="UP000268553"/>
    </source>
</evidence>
<dbReference type="InterPro" id="IPR003507">
    <property type="entry name" value="S66_fam"/>
</dbReference>
<evidence type="ECO:0000256" key="4">
    <source>
        <dbReference type="ARBA" id="ARBA00022801"/>
    </source>
</evidence>
<evidence type="ECO:0000256" key="5">
    <source>
        <dbReference type="ARBA" id="ARBA00022825"/>
    </source>
</evidence>
<keyword evidence="2 8" id="KW-0121">Carboxypeptidase</keyword>
<dbReference type="Gene3D" id="3.50.30.60">
    <property type="entry name" value="LD-carboxypeptidase A C-terminal domain-like"/>
    <property type="match status" value="1"/>
</dbReference>
<evidence type="ECO:0000259" key="7">
    <source>
        <dbReference type="Pfam" id="PF17676"/>
    </source>
</evidence>
<comment type="similarity">
    <text evidence="1">Belongs to the peptidase S66 family.</text>
</comment>
<dbReference type="InterPro" id="IPR027461">
    <property type="entry name" value="Carboxypeptidase_A_C_sf"/>
</dbReference>
<dbReference type="Gene3D" id="3.40.50.10740">
    <property type="entry name" value="Class I glutamine amidotransferase-like"/>
    <property type="match status" value="1"/>
</dbReference>